<dbReference type="Proteomes" id="UP000321363">
    <property type="component" value="Unassembled WGS sequence"/>
</dbReference>
<dbReference type="RefSeq" id="WP_146950147.1">
    <property type="nucleotide sequence ID" value="NZ_VOQF01000013.1"/>
</dbReference>
<evidence type="ECO:0008006" key="5">
    <source>
        <dbReference type="Google" id="ProtNLM"/>
    </source>
</evidence>
<dbReference type="AlphaFoldDB" id="A0A5C6VND4"/>
<accession>A0A5C6VND4</accession>
<sequence length="150" mass="17095">MKKIILFVLINLLFTASAQGLSWAYPFVVWDGNVYEVTDEEVSENDIEKEIGQVKTIPNDMTGDYYGNASNAFPKGTKYYKINNSKTDLTIAVEVKKNHWNKAIYSHDAPFHWMNLLVKVLPFLGVGLVVFLLFVFLAKLKKKVTFKANI</sequence>
<keyword evidence="1" id="KW-1133">Transmembrane helix</keyword>
<keyword evidence="1" id="KW-0472">Membrane</keyword>
<keyword evidence="4" id="KW-1185">Reference proteome</keyword>
<feature type="chain" id="PRO_5039609586" description="DUF3592 domain-containing protein" evidence="2">
    <location>
        <begin position="19"/>
        <end position="150"/>
    </location>
</feature>
<feature type="signal peptide" evidence="2">
    <location>
        <begin position="1"/>
        <end position="18"/>
    </location>
</feature>
<comment type="caution">
    <text evidence="3">The sequence shown here is derived from an EMBL/GenBank/DDBJ whole genome shotgun (WGS) entry which is preliminary data.</text>
</comment>
<keyword evidence="2" id="KW-0732">Signal</keyword>
<organism evidence="3 4">
    <name type="scientific">Metabacillus litoralis</name>
    <dbReference type="NCBI Taxonomy" id="152268"/>
    <lineage>
        <taxon>Bacteria</taxon>
        <taxon>Bacillati</taxon>
        <taxon>Bacillota</taxon>
        <taxon>Bacilli</taxon>
        <taxon>Bacillales</taxon>
        <taxon>Bacillaceae</taxon>
        <taxon>Metabacillus</taxon>
    </lineage>
</organism>
<proteinExistence type="predicted"/>
<reference evidence="3 4" key="1">
    <citation type="journal article" date="2005" name="Int. J. Syst. Evol. Microbiol.">
        <title>Bacillus litoralis sp. nov., isolated from a tidal flat of the Yellow Sea in Korea.</title>
        <authorList>
            <person name="Yoon J.H."/>
            <person name="Oh T.K."/>
        </authorList>
    </citation>
    <scope>NUCLEOTIDE SEQUENCE [LARGE SCALE GENOMIC DNA]</scope>
    <source>
        <strain evidence="3 4">SW-211</strain>
    </source>
</reference>
<dbReference type="OrthoDB" id="2357153at2"/>
<protein>
    <recommendedName>
        <fullName evidence="5">DUF3592 domain-containing protein</fullName>
    </recommendedName>
</protein>
<gene>
    <name evidence="3" type="ORF">FS935_18600</name>
</gene>
<feature type="transmembrane region" description="Helical" evidence="1">
    <location>
        <begin position="120"/>
        <end position="138"/>
    </location>
</feature>
<evidence type="ECO:0000313" key="3">
    <source>
        <dbReference type="EMBL" id="TXC86056.1"/>
    </source>
</evidence>
<dbReference type="EMBL" id="VOQF01000013">
    <property type="protein sequence ID" value="TXC86056.1"/>
    <property type="molecule type" value="Genomic_DNA"/>
</dbReference>
<evidence type="ECO:0000313" key="4">
    <source>
        <dbReference type="Proteomes" id="UP000321363"/>
    </source>
</evidence>
<evidence type="ECO:0000256" key="2">
    <source>
        <dbReference type="SAM" id="SignalP"/>
    </source>
</evidence>
<keyword evidence="1" id="KW-0812">Transmembrane</keyword>
<evidence type="ECO:0000256" key="1">
    <source>
        <dbReference type="SAM" id="Phobius"/>
    </source>
</evidence>
<name>A0A5C6VND4_9BACI</name>